<comment type="caution">
    <text evidence="1">The sequence shown here is derived from an EMBL/GenBank/DDBJ whole genome shotgun (WGS) entry which is preliminary data.</text>
</comment>
<dbReference type="EMBL" id="JAACXV010009107">
    <property type="protein sequence ID" value="KAF7275798.1"/>
    <property type="molecule type" value="Genomic_DNA"/>
</dbReference>
<evidence type="ECO:0000313" key="2">
    <source>
        <dbReference type="Proteomes" id="UP000625711"/>
    </source>
</evidence>
<gene>
    <name evidence="1" type="ORF">GWI33_011259</name>
</gene>
<feature type="non-terminal residue" evidence="1">
    <location>
        <position position="380"/>
    </location>
</feature>
<proteinExistence type="predicted"/>
<organism evidence="1 2">
    <name type="scientific">Rhynchophorus ferrugineus</name>
    <name type="common">Red palm weevil</name>
    <name type="synonym">Curculio ferrugineus</name>
    <dbReference type="NCBI Taxonomy" id="354439"/>
    <lineage>
        <taxon>Eukaryota</taxon>
        <taxon>Metazoa</taxon>
        <taxon>Ecdysozoa</taxon>
        <taxon>Arthropoda</taxon>
        <taxon>Hexapoda</taxon>
        <taxon>Insecta</taxon>
        <taxon>Pterygota</taxon>
        <taxon>Neoptera</taxon>
        <taxon>Endopterygota</taxon>
        <taxon>Coleoptera</taxon>
        <taxon>Polyphaga</taxon>
        <taxon>Cucujiformia</taxon>
        <taxon>Curculionidae</taxon>
        <taxon>Dryophthorinae</taxon>
        <taxon>Rhynchophorus</taxon>
    </lineage>
</organism>
<name>A0A834ID08_RHYFE</name>
<keyword evidence="2" id="KW-1185">Reference proteome</keyword>
<sequence>VDKFEQEVERPLCRCGDNWDVPCTCDANDGTCGCLANDKGEPPCPCCLCNPDNPDQETDIVSTAAGEDYVPAYQVKSVQSHVSRPPSTFVNVKGYCMNPPSKKPPRSSARLTLDVSTNQSKAKFNRNSKSDIQIHTVYNTEEPEYSSNIPEVTVGHATMRQSNAFNAQNRDSCYGDSRKLKVRSYGDASARSLAKPSEITYRSVDEVMTSNAGQSRVHSTTSYGVQSNVATRKAKTCDGSGTQRSYGMRSVSQQISPNSRHSIVRDQSRSMVPHTPLERSLPGQVSQRSVSVSAKISNKKPSALSTGMAASRHSAYEKVLRPKTEPYNLMVIRNVSTAVRPMLTLNPISEDHKAPSPVPSCSKLSNCNFPSECTITIKKK</sequence>
<dbReference type="Proteomes" id="UP000625711">
    <property type="component" value="Unassembled WGS sequence"/>
</dbReference>
<dbReference type="AlphaFoldDB" id="A0A834ID08"/>
<accession>A0A834ID08</accession>
<dbReference type="OrthoDB" id="6783948at2759"/>
<reference evidence="1" key="1">
    <citation type="submission" date="2020-08" db="EMBL/GenBank/DDBJ databases">
        <title>Genome sequencing and assembly of the red palm weevil Rhynchophorus ferrugineus.</title>
        <authorList>
            <person name="Dias G.B."/>
            <person name="Bergman C.M."/>
            <person name="Manee M."/>
        </authorList>
    </citation>
    <scope>NUCLEOTIDE SEQUENCE</scope>
    <source>
        <strain evidence="1">AA-2017</strain>
        <tissue evidence="1">Whole larva</tissue>
    </source>
</reference>
<protein>
    <submittedName>
        <fullName evidence="1">Uncharacterized protein</fullName>
    </submittedName>
</protein>
<evidence type="ECO:0000313" key="1">
    <source>
        <dbReference type="EMBL" id="KAF7275798.1"/>
    </source>
</evidence>